<dbReference type="Proteomes" id="UP000322234">
    <property type="component" value="Unassembled WGS sequence"/>
</dbReference>
<evidence type="ECO:0000313" key="1">
    <source>
        <dbReference type="EMBL" id="MXQ84208.1"/>
    </source>
</evidence>
<evidence type="ECO:0000313" key="2">
    <source>
        <dbReference type="Proteomes" id="UP000322234"/>
    </source>
</evidence>
<name>A0A6B0R222_9CETA</name>
<accession>A0A6B0R222</accession>
<organism evidence="1 2">
    <name type="scientific">Bos mutus</name>
    <name type="common">wild yak</name>
    <dbReference type="NCBI Taxonomy" id="72004"/>
    <lineage>
        <taxon>Eukaryota</taxon>
        <taxon>Metazoa</taxon>
        <taxon>Chordata</taxon>
        <taxon>Craniata</taxon>
        <taxon>Vertebrata</taxon>
        <taxon>Euteleostomi</taxon>
        <taxon>Mammalia</taxon>
        <taxon>Eutheria</taxon>
        <taxon>Laurasiatheria</taxon>
        <taxon>Artiodactyla</taxon>
        <taxon>Ruminantia</taxon>
        <taxon>Pecora</taxon>
        <taxon>Bovidae</taxon>
        <taxon>Bovinae</taxon>
        <taxon>Bos</taxon>
    </lineage>
</organism>
<gene>
    <name evidence="1" type="ORF">E5288_WYG014214</name>
</gene>
<protein>
    <submittedName>
        <fullName evidence="1">Uncharacterized protein</fullName>
    </submittedName>
</protein>
<dbReference type="AlphaFoldDB" id="A0A6B0R222"/>
<reference evidence="1" key="1">
    <citation type="submission" date="2019-10" db="EMBL/GenBank/DDBJ databases">
        <title>The sequence and de novo assembly of the wild yak genome.</title>
        <authorList>
            <person name="Liu Y."/>
        </authorList>
    </citation>
    <scope>NUCLEOTIDE SEQUENCE [LARGE SCALE GENOMIC DNA]</scope>
    <source>
        <strain evidence="1">WY2019</strain>
    </source>
</reference>
<keyword evidence="2" id="KW-1185">Reference proteome</keyword>
<dbReference type="EMBL" id="VBQZ03000020">
    <property type="protein sequence ID" value="MXQ84208.1"/>
    <property type="molecule type" value="Genomic_DNA"/>
</dbReference>
<comment type="caution">
    <text evidence="1">The sequence shown here is derived from an EMBL/GenBank/DDBJ whole genome shotgun (WGS) entry which is preliminary data.</text>
</comment>
<sequence length="71" mass="7882">MDGALVGLSECGVDVISVSLMLLDGAERAVPYGKAAVIHNSSCVRNKKWVTDRNYPCRVRVWRKSSEDLKM</sequence>
<proteinExistence type="predicted"/>